<protein>
    <submittedName>
        <fullName evidence="1">Ferritin-like domain-containing protein</fullName>
    </submittedName>
</protein>
<dbReference type="PANTHER" id="PTHR30565">
    <property type="entry name" value="PROTEIN YCIF"/>
    <property type="match status" value="1"/>
</dbReference>
<dbReference type="Pfam" id="PF05974">
    <property type="entry name" value="DUF892"/>
    <property type="match status" value="1"/>
</dbReference>
<dbReference type="Proteomes" id="UP001272242">
    <property type="component" value="Unassembled WGS sequence"/>
</dbReference>
<dbReference type="RefSeq" id="WP_261188292.1">
    <property type="nucleotide sequence ID" value="NZ_JAXBLV010000166.1"/>
</dbReference>
<dbReference type="PANTHER" id="PTHR30565:SF9">
    <property type="entry name" value="PROTEIN YCIF"/>
    <property type="match status" value="1"/>
</dbReference>
<dbReference type="CDD" id="cd07909">
    <property type="entry name" value="YciF"/>
    <property type="match status" value="1"/>
</dbReference>
<proteinExistence type="predicted"/>
<accession>A0ABU5EZF6</accession>
<keyword evidence="2" id="KW-1185">Reference proteome</keyword>
<dbReference type="InterPro" id="IPR010287">
    <property type="entry name" value="DUF892_YciF-like"/>
</dbReference>
<dbReference type="InterPro" id="IPR012347">
    <property type="entry name" value="Ferritin-like"/>
</dbReference>
<dbReference type="SUPFAM" id="SSF47240">
    <property type="entry name" value="Ferritin-like"/>
    <property type="match status" value="1"/>
</dbReference>
<evidence type="ECO:0000313" key="1">
    <source>
        <dbReference type="EMBL" id="MDY3559992.1"/>
    </source>
</evidence>
<organism evidence="1 2">
    <name type="scientific">Gemmata algarum</name>
    <dbReference type="NCBI Taxonomy" id="2975278"/>
    <lineage>
        <taxon>Bacteria</taxon>
        <taxon>Pseudomonadati</taxon>
        <taxon>Planctomycetota</taxon>
        <taxon>Planctomycetia</taxon>
        <taxon>Gemmatales</taxon>
        <taxon>Gemmataceae</taxon>
        <taxon>Gemmata</taxon>
    </lineage>
</organism>
<sequence>MAKTLTDLFHDQLQDAYSAETQITAALPKMAKAATSPDLRAGFEQHLTETKQQLTRLERVCEMVGCKTGSNTCEATEGLIEEGEEIMGLGLEADAQDAGLIAAAQKVEHYEIALYGTLCTFAKQLGHADAAALLHETLEEEKRTDQKLTALAERGINQKANK</sequence>
<dbReference type="InterPro" id="IPR009078">
    <property type="entry name" value="Ferritin-like_SF"/>
</dbReference>
<reference evidence="2" key="1">
    <citation type="journal article" date="2023" name="Mar. Drugs">
        <title>Gemmata algarum, a Novel Planctomycete Isolated from an Algal Mat, Displays Antimicrobial Activity.</title>
        <authorList>
            <person name="Kumar G."/>
            <person name="Kallscheuer N."/>
            <person name="Kashif M."/>
            <person name="Ahamad S."/>
            <person name="Jagadeeshwari U."/>
            <person name="Pannikurungottu S."/>
            <person name="Haufschild T."/>
            <person name="Kabuu M."/>
            <person name="Sasikala C."/>
            <person name="Jogler C."/>
            <person name="Ramana C."/>
        </authorList>
    </citation>
    <scope>NUCLEOTIDE SEQUENCE [LARGE SCALE GENOMIC DNA]</scope>
    <source>
        <strain evidence="2">JC673</strain>
    </source>
</reference>
<dbReference type="EMBL" id="JAXBLV010000166">
    <property type="protein sequence ID" value="MDY3559992.1"/>
    <property type="molecule type" value="Genomic_DNA"/>
</dbReference>
<comment type="caution">
    <text evidence="1">The sequence shown here is derived from an EMBL/GenBank/DDBJ whole genome shotgun (WGS) entry which is preliminary data.</text>
</comment>
<dbReference type="Gene3D" id="1.20.1260.10">
    <property type="match status" value="1"/>
</dbReference>
<evidence type="ECO:0000313" key="2">
    <source>
        <dbReference type="Proteomes" id="UP001272242"/>
    </source>
</evidence>
<dbReference type="InterPro" id="IPR047114">
    <property type="entry name" value="YciF"/>
</dbReference>
<gene>
    <name evidence="1" type="ORF">R5W23_001191</name>
</gene>
<name>A0ABU5EZF6_9BACT</name>